<dbReference type="RefSeq" id="WP_170179306.1">
    <property type="nucleotide sequence ID" value="NZ_RBIL01000002.1"/>
</dbReference>
<keyword evidence="3" id="KW-0804">Transcription</keyword>
<dbReference type="SMART" id="SM00345">
    <property type="entry name" value="HTH_GNTR"/>
    <property type="match status" value="1"/>
</dbReference>
<dbReference type="InterPro" id="IPR000524">
    <property type="entry name" value="Tscrpt_reg_HTH_GntR"/>
</dbReference>
<dbReference type="CDD" id="cd07377">
    <property type="entry name" value="WHTH_GntR"/>
    <property type="match status" value="1"/>
</dbReference>
<dbReference type="EMBL" id="RBIL01000002">
    <property type="protein sequence ID" value="RKQ86382.1"/>
    <property type="molecule type" value="Genomic_DNA"/>
</dbReference>
<dbReference type="Gene3D" id="1.20.120.530">
    <property type="entry name" value="GntR ligand-binding domain-like"/>
    <property type="match status" value="1"/>
</dbReference>
<dbReference type="Gene3D" id="1.10.10.10">
    <property type="entry name" value="Winged helix-like DNA-binding domain superfamily/Winged helix DNA-binding domain"/>
    <property type="match status" value="1"/>
</dbReference>
<dbReference type="InterPro" id="IPR036388">
    <property type="entry name" value="WH-like_DNA-bd_sf"/>
</dbReference>
<dbReference type="SMART" id="SM00895">
    <property type="entry name" value="FCD"/>
    <property type="match status" value="1"/>
</dbReference>
<evidence type="ECO:0000313" key="6">
    <source>
        <dbReference type="Proteomes" id="UP000278962"/>
    </source>
</evidence>
<dbReference type="Pfam" id="PF00392">
    <property type="entry name" value="GntR"/>
    <property type="match status" value="1"/>
</dbReference>
<evidence type="ECO:0000313" key="5">
    <source>
        <dbReference type="EMBL" id="RKQ86382.1"/>
    </source>
</evidence>
<dbReference type="GO" id="GO:0003700">
    <property type="term" value="F:DNA-binding transcription factor activity"/>
    <property type="evidence" value="ECO:0007669"/>
    <property type="project" value="InterPro"/>
</dbReference>
<protein>
    <submittedName>
        <fullName evidence="5">GntR family transcriptional regulator</fullName>
    </submittedName>
</protein>
<dbReference type="AlphaFoldDB" id="A0A660L0H5"/>
<evidence type="ECO:0000256" key="1">
    <source>
        <dbReference type="ARBA" id="ARBA00023015"/>
    </source>
</evidence>
<feature type="domain" description="HTH gntR-type" evidence="4">
    <location>
        <begin position="7"/>
        <end position="74"/>
    </location>
</feature>
<evidence type="ECO:0000259" key="4">
    <source>
        <dbReference type="PROSITE" id="PS50949"/>
    </source>
</evidence>
<dbReference type="SUPFAM" id="SSF46785">
    <property type="entry name" value="Winged helix' DNA-binding domain"/>
    <property type="match status" value="1"/>
</dbReference>
<comment type="caution">
    <text evidence="5">The sequence shown here is derived from an EMBL/GenBank/DDBJ whole genome shotgun (WGS) entry which is preliminary data.</text>
</comment>
<dbReference type="InterPro" id="IPR008920">
    <property type="entry name" value="TF_FadR/GntR_C"/>
</dbReference>
<dbReference type="InterPro" id="IPR036390">
    <property type="entry name" value="WH_DNA-bd_sf"/>
</dbReference>
<accession>A0A660L0H5</accession>
<dbReference type="Pfam" id="PF07729">
    <property type="entry name" value="FCD"/>
    <property type="match status" value="1"/>
</dbReference>
<sequence length="212" mass="23549">MALTAPRTVAGQVAEHLKAEILAGRRAPGDKLRQVEIARALGVSTTPVREALATLQREGLVRHHPQRGAVVFLPSVDDLREHYEIRAALESLAAGKTAERFEKAWAAPLQQLIEQMWEGPPAPRYIELNQRFHTTLYAHCGRPQLSAMIASLRDASSAYLHIYRARDDFPAARLDLEHRAILNACVARDPERAAAATRVHLENTVEHVAARL</sequence>
<keyword evidence="1" id="KW-0805">Transcription regulation</keyword>
<dbReference type="PROSITE" id="PS50949">
    <property type="entry name" value="HTH_GNTR"/>
    <property type="match status" value="1"/>
</dbReference>
<dbReference type="InterPro" id="IPR011711">
    <property type="entry name" value="GntR_C"/>
</dbReference>
<dbReference type="PANTHER" id="PTHR43537:SF5">
    <property type="entry name" value="UXU OPERON TRANSCRIPTIONAL REGULATOR"/>
    <property type="match status" value="1"/>
</dbReference>
<keyword evidence="6" id="KW-1185">Reference proteome</keyword>
<gene>
    <name evidence="5" type="ORF">C8N24_4393</name>
</gene>
<organism evidence="5 6">
    <name type="scientific">Solirubrobacter pauli</name>
    <dbReference type="NCBI Taxonomy" id="166793"/>
    <lineage>
        <taxon>Bacteria</taxon>
        <taxon>Bacillati</taxon>
        <taxon>Actinomycetota</taxon>
        <taxon>Thermoleophilia</taxon>
        <taxon>Solirubrobacterales</taxon>
        <taxon>Solirubrobacteraceae</taxon>
        <taxon>Solirubrobacter</taxon>
    </lineage>
</organism>
<evidence type="ECO:0000256" key="3">
    <source>
        <dbReference type="ARBA" id="ARBA00023163"/>
    </source>
</evidence>
<dbReference type="GO" id="GO:0003677">
    <property type="term" value="F:DNA binding"/>
    <property type="evidence" value="ECO:0007669"/>
    <property type="project" value="UniProtKB-KW"/>
</dbReference>
<name>A0A660L0H5_9ACTN</name>
<keyword evidence="2" id="KW-0238">DNA-binding</keyword>
<reference evidence="5 6" key="1">
    <citation type="submission" date="2018-10" db="EMBL/GenBank/DDBJ databases">
        <title>Genomic Encyclopedia of Archaeal and Bacterial Type Strains, Phase II (KMG-II): from individual species to whole genera.</title>
        <authorList>
            <person name="Goeker M."/>
        </authorList>
    </citation>
    <scope>NUCLEOTIDE SEQUENCE [LARGE SCALE GENOMIC DNA]</scope>
    <source>
        <strain evidence="5 6">DSM 14954</strain>
    </source>
</reference>
<dbReference type="PANTHER" id="PTHR43537">
    <property type="entry name" value="TRANSCRIPTIONAL REGULATOR, GNTR FAMILY"/>
    <property type="match status" value="1"/>
</dbReference>
<evidence type="ECO:0000256" key="2">
    <source>
        <dbReference type="ARBA" id="ARBA00023125"/>
    </source>
</evidence>
<dbReference type="SUPFAM" id="SSF48008">
    <property type="entry name" value="GntR ligand-binding domain-like"/>
    <property type="match status" value="1"/>
</dbReference>
<proteinExistence type="predicted"/>
<dbReference type="Proteomes" id="UP000278962">
    <property type="component" value="Unassembled WGS sequence"/>
</dbReference>